<evidence type="ECO:0000256" key="1">
    <source>
        <dbReference type="SAM" id="MobiDB-lite"/>
    </source>
</evidence>
<feature type="non-terminal residue" evidence="2">
    <location>
        <position position="1"/>
    </location>
</feature>
<accession>A0A9P1BTW9</accession>
<reference evidence="3" key="2">
    <citation type="submission" date="2024-04" db="EMBL/GenBank/DDBJ databases">
        <authorList>
            <person name="Chen Y."/>
            <person name="Shah S."/>
            <person name="Dougan E. K."/>
            <person name="Thang M."/>
            <person name="Chan C."/>
        </authorList>
    </citation>
    <scope>NUCLEOTIDE SEQUENCE [LARGE SCALE GENOMIC DNA]</scope>
</reference>
<dbReference type="EMBL" id="CAMXCT010000404">
    <property type="protein sequence ID" value="CAI3978353.1"/>
    <property type="molecule type" value="Genomic_DNA"/>
</dbReference>
<evidence type="ECO:0000313" key="4">
    <source>
        <dbReference type="Proteomes" id="UP001152797"/>
    </source>
</evidence>
<feature type="region of interest" description="Disordered" evidence="1">
    <location>
        <begin position="17"/>
        <end position="89"/>
    </location>
</feature>
<proteinExistence type="predicted"/>
<dbReference type="EMBL" id="CAMXCT030000404">
    <property type="protein sequence ID" value="CAL4765665.1"/>
    <property type="molecule type" value="Genomic_DNA"/>
</dbReference>
<feature type="compositionally biased region" description="Low complexity" evidence="1">
    <location>
        <begin position="332"/>
        <end position="345"/>
    </location>
</feature>
<evidence type="ECO:0000313" key="3">
    <source>
        <dbReference type="EMBL" id="CAL1131728.1"/>
    </source>
</evidence>
<dbReference type="AlphaFoldDB" id="A0A9P1BTW9"/>
<organism evidence="2">
    <name type="scientific">Cladocopium goreaui</name>
    <dbReference type="NCBI Taxonomy" id="2562237"/>
    <lineage>
        <taxon>Eukaryota</taxon>
        <taxon>Sar</taxon>
        <taxon>Alveolata</taxon>
        <taxon>Dinophyceae</taxon>
        <taxon>Suessiales</taxon>
        <taxon>Symbiodiniaceae</taxon>
        <taxon>Cladocopium</taxon>
    </lineage>
</organism>
<name>A0A9P1BTW9_9DINO</name>
<sequence length="665" mass="73814">PHRPRLGAIRRLMHVAGIPVPEEPQRARQIGEASSSSAISDSEDSSSSGEDSDNHDVAPEPEPTPVEPDALPCAEVPMDEESHPPVLPDEVPVQEHALPVGESRVHADDGGGEPTVTPPKHYKHDVQNVFGFWVCKQCKGEARTLTIMQSMPCNAAIVEKMKEIERLKQIKKQMDILVTLQALKEQKERVEEAKIDASISKLDAVVSAPCLDTDETQPLSPSVDIEEIAKTLAVPPTDPTCKQLQFDLKPETPPKETEHPTAEPPKVDQKQLKLDPKPEVAPPLKRKATSQLEKEPEAPEPNPDQLDKPATPKQYQPLPLPEKPTCIECPKKSIQPISPQQQLQSVKEKTQTDEPDDTDDPGTKKVAGKVKNEAVSSTEDPAGDTVEDQAIEEVPEGPPRKKCRTKRNQANKTKSKGKSKKTSRKAKRKSKKTSRKGRSNSKHGKVKTSPGDNDPEDPPHNGSTVVLLIFVGSMELWALRQLSAMGCHDMFLFTVILLTFTDNVDLGLRTQFFECFSGQAAVSRVFKREGVPTVSYDIEMAVYDGGSPGSTERTVWKASFWMAHYGLESAKRTIFWGNSEELMASMATDKELFQSMPLGDTWPEAELIQTWAYLYRNKHLKIPDSWQSTLKEFHETLMDSVLAEDPGRAALRAAYWQDAQTQRDL</sequence>
<keyword evidence="4" id="KW-1185">Reference proteome</keyword>
<feature type="compositionally biased region" description="Basic and acidic residues" evidence="1">
    <location>
        <begin position="248"/>
        <end position="278"/>
    </location>
</feature>
<feature type="compositionally biased region" description="Low complexity" evidence="1">
    <location>
        <begin position="30"/>
        <end position="49"/>
    </location>
</feature>
<comment type="caution">
    <text evidence="2">The sequence shown here is derived from an EMBL/GenBank/DDBJ whole genome shotgun (WGS) entry which is preliminary data.</text>
</comment>
<dbReference type="OrthoDB" id="440875at2759"/>
<dbReference type="Proteomes" id="UP001152797">
    <property type="component" value="Unassembled WGS sequence"/>
</dbReference>
<feature type="compositionally biased region" description="Acidic residues" evidence="1">
    <location>
        <begin position="381"/>
        <end position="395"/>
    </location>
</feature>
<feature type="compositionally biased region" description="Basic residues" evidence="1">
    <location>
        <begin position="400"/>
        <end position="446"/>
    </location>
</feature>
<gene>
    <name evidence="2" type="ORF">C1SCF055_LOCUS6411</name>
</gene>
<reference evidence="2" key="1">
    <citation type="submission" date="2022-10" db="EMBL/GenBank/DDBJ databases">
        <authorList>
            <person name="Chen Y."/>
            <person name="Dougan E. K."/>
            <person name="Chan C."/>
            <person name="Rhodes N."/>
            <person name="Thang M."/>
        </authorList>
    </citation>
    <scope>NUCLEOTIDE SEQUENCE</scope>
</reference>
<feature type="region of interest" description="Disordered" evidence="1">
    <location>
        <begin position="234"/>
        <end position="460"/>
    </location>
</feature>
<protein>
    <submittedName>
        <fullName evidence="2">Uncharacterized protein</fullName>
    </submittedName>
</protein>
<dbReference type="EMBL" id="CAMXCT020000404">
    <property type="protein sequence ID" value="CAL1131728.1"/>
    <property type="molecule type" value="Genomic_DNA"/>
</dbReference>
<evidence type="ECO:0000313" key="2">
    <source>
        <dbReference type="EMBL" id="CAI3978353.1"/>
    </source>
</evidence>